<dbReference type="InParanoid" id="A0A1I7VFT5"/>
<proteinExistence type="predicted"/>
<organism evidence="1 2">
    <name type="scientific">Loa loa</name>
    <name type="common">Eye worm</name>
    <name type="synonym">Filaria loa</name>
    <dbReference type="NCBI Taxonomy" id="7209"/>
    <lineage>
        <taxon>Eukaryota</taxon>
        <taxon>Metazoa</taxon>
        <taxon>Ecdysozoa</taxon>
        <taxon>Nematoda</taxon>
        <taxon>Chromadorea</taxon>
        <taxon>Rhabditida</taxon>
        <taxon>Spirurina</taxon>
        <taxon>Spiruromorpha</taxon>
        <taxon>Filarioidea</taxon>
        <taxon>Onchocercidae</taxon>
        <taxon>Loa</taxon>
    </lineage>
</organism>
<dbReference type="GO" id="GO:0070129">
    <property type="term" value="P:regulation of mitochondrial translation"/>
    <property type="evidence" value="ECO:0007669"/>
    <property type="project" value="TreeGrafter"/>
</dbReference>
<gene>
    <name evidence="2" type="primary">LOAG_01979</name>
</gene>
<dbReference type="WBParaSite" id="EN70_208">
    <property type="protein sequence ID" value="EN70_208"/>
    <property type="gene ID" value="EN70_208"/>
</dbReference>
<name>A0A1I7VFT5_LOALO</name>
<dbReference type="GO" id="GO:0005634">
    <property type="term" value="C:nucleus"/>
    <property type="evidence" value="ECO:0007669"/>
    <property type="project" value="TreeGrafter"/>
</dbReference>
<dbReference type="InterPro" id="IPR033490">
    <property type="entry name" value="LRP130"/>
</dbReference>
<evidence type="ECO:0000313" key="2">
    <source>
        <dbReference type="WBParaSite" id="EN70_208"/>
    </source>
</evidence>
<dbReference type="GO" id="GO:0003730">
    <property type="term" value="F:mRNA 3'-UTR binding"/>
    <property type="evidence" value="ECO:0007669"/>
    <property type="project" value="TreeGrafter"/>
</dbReference>
<reference evidence="2" key="2">
    <citation type="submission" date="2016-11" db="UniProtKB">
        <authorList>
            <consortium name="WormBaseParasite"/>
        </authorList>
    </citation>
    <scope>IDENTIFICATION</scope>
</reference>
<dbReference type="PANTHER" id="PTHR46669:SF1">
    <property type="entry name" value="LEUCINE-RICH PPR MOTIF-CONTAINING PROTEIN, MITOCHONDRIAL"/>
    <property type="match status" value="1"/>
</dbReference>
<dbReference type="Proteomes" id="UP000095285">
    <property type="component" value="Unassembled WGS sequence"/>
</dbReference>
<accession>A0A1I7VFT5</accession>
<dbReference type="OrthoDB" id="185373at2759"/>
<dbReference type="STRING" id="7209.A0A1I7VFT5"/>
<dbReference type="eggNOG" id="KOG4318">
    <property type="taxonomic scope" value="Eukaryota"/>
</dbReference>
<dbReference type="GO" id="GO:0005739">
    <property type="term" value="C:mitochondrion"/>
    <property type="evidence" value="ECO:0007669"/>
    <property type="project" value="TreeGrafter"/>
</dbReference>
<protein>
    <submittedName>
        <fullName evidence="2">Uncharacterized protein</fullName>
    </submittedName>
</protein>
<sequence>MTIALRPLHKSVIFLKQRHCLTLLRKEQITSTDQRWLFAESIEHIVKKSSNTRKDRYLPTLSLSEHKAEQSPDFLIAGLRDIYQKRSTIRSDIFIDSILLPLESKNGNLIEFLQGSGDTHVPFLLSLCGLPMSDVTCNAKSEIVDRLWKALVRANIAITHEAMKSRLRVLIENEQTFDALEMLKEAETTFCLEPDEGLFTVILQELSTTGSISAVNSMIREIEKRKLPVNTEMKASQIYCYFKNDDNNAMELAQNAIIEYGNEIEPLIFMVRCQTAIEKRNIQKFKLLLDSLSSSDLSLKLLTDEMVMKFVWLLARNGTDSMGKDHEQLCTETLRKVRKERGFFKLMVREANRHAVHGMFYSALSYFHSDLHVSAKSIFRGGYDFGRHMDWVGCFSKALINAELSLGELKALFKHINRNTHHAHFLLEHILYYVLTHRFLPVQKSLPLTLELLKILDPNCIKIHIVVPLLIHASGVEQRLEILARFVSAGYNDLNHLNHVVIRKLLLQPLLGRGDTAKNKWNTEQLARVVDIIKKHKISEDVAYKLLEPVVVGISSLEKWLKEQSNRIKTDVRNYSVPNTLKEYISNQEVDKIHEFIKRNGSTDISQLFQPIIMLYIHKADWGTLIEYIKQIHSDGSSLIHLTIDNILLILVRHLEEFESFSMTSDFVYYLQQIVSRDLHSNTRNQKMLKRLIKQSLELLHETVQSLIACSRMFRTLADVKWIQSGFFEIVSTSFASAALTKFGFEGALKVCNFFQFSDFPNGIICLLHYAVRINDENLTSKALALARTYWPEWKVSVTFASIMISLEKLEEANRLLQKASIRWINVFQTYKLLCAVHFDEAHNFHFNYLNLFSKVLKYNRHDEACTRLALDCLKDCIRKDPDQFCNSVAIKNLFYISQWDGSFKL</sequence>
<reference evidence="1" key="1">
    <citation type="submission" date="2012-04" db="EMBL/GenBank/DDBJ databases">
        <title>The Genome Sequence of Loa loa.</title>
        <authorList>
            <consortium name="The Broad Institute Genome Sequencing Platform"/>
            <consortium name="Broad Institute Genome Sequencing Center for Infectious Disease"/>
            <person name="Nutman T.B."/>
            <person name="Fink D.L."/>
            <person name="Russ C."/>
            <person name="Young S."/>
            <person name="Zeng Q."/>
            <person name="Gargeya S."/>
            <person name="Alvarado L."/>
            <person name="Berlin A."/>
            <person name="Chapman S.B."/>
            <person name="Chen Z."/>
            <person name="Freedman E."/>
            <person name="Gellesch M."/>
            <person name="Goldberg J."/>
            <person name="Griggs A."/>
            <person name="Gujja S."/>
            <person name="Heilman E.R."/>
            <person name="Heiman D."/>
            <person name="Howarth C."/>
            <person name="Mehta T."/>
            <person name="Neiman D."/>
            <person name="Pearson M."/>
            <person name="Roberts A."/>
            <person name="Saif S."/>
            <person name="Shea T."/>
            <person name="Shenoy N."/>
            <person name="Sisk P."/>
            <person name="Stolte C."/>
            <person name="Sykes S."/>
            <person name="White J."/>
            <person name="Yandava C."/>
            <person name="Haas B."/>
            <person name="Henn M.R."/>
            <person name="Nusbaum C."/>
            <person name="Birren B."/>
        </authorList>
    </citation>
    <scope>NUCLEOTIDE SEQUENCE [LARGE SCALE GENOMIC DNA]</scope>
</reference>
<keyword evidence="1" id="KW-1185">Reference proteome</keyword>
<evidence type="ECO:0000313" key="1">
    <source>
        <dbReference type="Proteomes" id="UP000095285"/>
    </source>
</evidence>
<dbReference type="FunCoup" id="A0A1I7VFT5">
    <property type="interactions" value="510"/>
</dbReference>
<dbReference type="PANTHER" id="PTHR46669">
    <property type="entry name" value="LEUCINE-RICH PPR MOTIF-CONTAINING PROTEIN, MITOCHONDRIAL"/>
    <property type="match status" value="1"/>
</dbReference>
<dbReference type="AlphaFoldDB" id="A0A1I7VFT5"/>